<accession>A0A4Y7LIR3</accession>
<dbReference type="Proteomes" id="UP000316621">
    <property type="component" value="Chromosome 11"/>
</dbReference>
<dbReference type="AlphaFoldDB" id="A0A4Y7LIR3"/>
<name>A0A4Y7LIR3_PAPSO</name>
<evidence type="ECO:0000313" key="1">
    <source>
        <dbReference type="EMBL" id="RZC84500.1"/>
    </source>
</evidence>
<proteinExistence type="predicted"/>
<dbReference type="Gramene" id="RZC84500">
    <property type="protein sequence ID" value="RZC84500"/>
    <property type="gene ID" value="C5167_047282"/>
</dbReference>
<gene>
    <name evidence="1" type="ORF">C5167_047282</name>
</gene>
<organism evidence="1 2">
    <name type="scientific">Papaver somniferum</name>
    <name type="common">Opium poppy</name>
    <dbReference type="NCBI Taxonomy" id="3469"/>
    <lineage>
        <taxon>Eukaryota</taxon>
        <taxon>Viridiplantae</taxon>
        <taxon>Streptophyta</taxon>
        <taxon>Embryophyta</taxon>
        <taxon>Tracheophyta</taxon>
        <taxon>Spermatophyta</taxon>
        <taxon>Magnoliopsida</taxon>
        <taxon>Ranunculales</taxon>
        <taxon>Papaveraceae</taxon>
        <taxon>Papaveroideae</taxon>
        <taxon>Papaver</taxon>
    </lineage>
</organism>
<protein>
    <submittedName>
        <fullName evidence="1">Uncharacterized protein</fullName>
    </submittedName>
</protein>
<dbReference type="EMBL" id="CM010725">
    <property type="protein sequence ID" value="RZC84500.1"/>
    <property type="molecule type" value="Genomic_DNA"/>
</dbReference>
<evidence type="ECO:0000313" key="2">
    <source>
        <dbReference type="Proteomes" id="UP000316621"/>
    </source>
</evidence>
<sequence length="66" mass="7344">MLMGFISVLCKINCCTPQLQAICQECGESDDMGAEILIPCKMRKPPAKYRTPMEPTGFLMDAFARV</sequence>
<reference evidence="1 2" key="1">
    <citation type="journal article" date="2018" name="Science">
        <title>The opium poppy genome and morphinan production.</title>
        <authorList>
            <person name="Guo L."/>
            <person name="Winzer T."/>
            <person name="Yang X."/>
            <person name="Li Y."/>
            <person name="Ning Z."/>
            <person name="He Z."/>
            <person name="Teodor R."/>
            <person name="Lu Y."/>
            <person name="Bowser T.A."/>
            <person name="Graham I.A."/>
            <person name="Ye K."/>
        </authorList>
    </citation>
    <scope>NUCLEOTIDE SEQUENCE [LARGE SCALE GENOMIC DNA]</scope>
    <source>
        <strain evidence="2">cv. HN1</strain>
        <tissue evidence="1">Leaves</tissue>
    </source>
</reference>
<keyword evidence="2" id="KW-1185">Reference proteome</keyword>